<dbReference type="AlphaFoldDB" id="G7V6H4"/>
<reference evidence="1 2" key="2">
    <citation type="journal article" date="2012" name="Stand. Genomic Sci.">
        <title>Genome sequence of the moderately thermophilic, amino-acid-degrading and sulfur-reducing bacterium Thermovirga lienii type strain (Cas60314(T)).</title>
        <authorList>
            <person name="Goker M."/>
            <person name="Saunders E."/>
            <person name="Lapidus A."/>
            <person name="Nolan M."/>
            <person name="Lucas S."/>
            <person name="Hammon N."/>
            <person name="Deshpande S."/>
            <person name="Cheng J.F."/>
            <person name="Han C."/>
            <person name="Tapia R."/>
            <person name="Goodwin L.A."/>
            <person name="Pitluck S."/>
            <person name="Liolios K."/>
            <person name="Mavromatis K."/>
            <person name="Pagani I."/>
            <person name="Ivanova N."/>
            <person name="Mikhailova N."/>
            <person name="Pati A."/>
            <person name="Chen A."/>
            <person name="Palaniappan K."/>
            <person name="Land M."/>
            <person name="Chang Y.J."/>
            <person name="Jeffries C.D."/>
            <person name="Brambilla E.M."/>
            <person name="Rohde M."/>
            <person name="Spring S."/>
            <person name="Detter J.C."/>
            <person name="Woyke T."/>
            <person name="Bristow J."/>
            <person name="Eisen J.A."/>
            <person name="Markowitz V."/>
            <person name="Hugenholtz P."/>
            <person name="Kyrpides N.C."/>
            <person name="Klenk H.P."/>
        </authorList>
    </citation>
    <scope>NUCLEOTIDE SEQUENCE [LARGE SCALE GENOMIC DNA]</scope>
    <source>
        <strain evidence="2">ATCC BAA-1197 / DSM 17291 / Cas60314</strain>
    </source>
</reference>
<dbReference type="HOGENOM" id="CLU_1105334_0_0_0"/>
<dbReference type="Proteomes" id="UP000005868">
    <property type="component" value="Chromosome"/>
</dbReference>
<organism evidence="1 2">
    <name type="scientific">Thermovirga lienii (strain ATCC BAA-1197 / DSM 17291 / Cas60314)</name>
    <dbReference type="NCBI Taxonomy" id="580340"/>
    <lineage>
        <taxon>Bacteria</taxon>
        <taxon>Thermotogati</taxon>
        <taxon>Synergistota</taxon>
        <taxon>Synergistia</taxon>
        <taxon>Synergistales</taxon>
        <taxon>Thermovirgaceae</taxon>
        <taxon>Thermovirga</taxon>
    </lineage>
</organism>
<dbReference type="EMBL" id="CP003096">
    <property type="protein sequence ID" value="AER67087.1"/>
    <property type="molecule type" value="Genomic_DNA"/>
</dbReference>
<sequence>MRIAIKKGFIIFIIFMLLFALKSSPVMAYTKILSVPSSPFFIVAKFSRGLVESAHLRSPAGIQKLLPLEGSLLVGQRYTRFDMDKDMIKDILWVLTFRNPNNKQRGLQMWVGYSSRQKTIWVDICPVASTLWDTLPVSLNLPEGVLPYILPQLPGYDGLPPFGGAKTLTFICTIKLTNNGPKFVPQPEAYRQILKIAELVANSEQYPKRREAYSYLINDFKNLASGMPPTREALQSIQWKRILTLHWNN</sequence>
<proteinExistence type="predicted"/>
<dbReference type="eggNOG" id="ENOG5032VR2">
    <property type="taxonomic scope" value="Bacteria"/>
</dbReference>
<evidence type="ECO:0000313" key="1">
    <source>
        <dbReference type="EMBL" id="AER67087.1"/>
    </source>
</evidence>
<name>G7V6H4_THELD</name>
<evidence type="ECO:0000313" key="2">
    <source>
        <dbReference type="Proteomes" id="UP000005868"/>
    </source>
</evidence>
<dbReference type="KEGG" id="tli:Tlie_1358"/>
<accession>G7V6H4</accession>
<gene>
    <name evidence="1" type="ordered locus">Tlie_1358</name>
</gene>
<keyword evidence="2" id="KW-1185">Reference proteome</keyword>
<protein>
    <submittedName>
        <fullName evidence="1">Uncharacterized protein</fullName>
    </submittedName>
</protein>
<reference evidence="2" key="1">
    <citation type="submission" date="2011-10" db="EMBL/GenBank/DDBJ databases">
        <title>The complete genome of chromosome of Thermovirga lienii DSM 17291.</title>
        <authorList>
            <consortium name="US DOE Joint Genome Institute (JGI-PGF)"/>
            <person name="Lucas S."/>
            <person name="Copeland A."/>
            <person name="Lapidus A."/>
            <person name="Glavina del Rio T."/>
            <person name="Dalin E."/>
            <person name="Tice H."/>
            <person name="Bruce D."/>
            <person name="Goodwin L."/>
            <person name="Pitluck S."/>
            <person name="Peters L."/>
            <person name="Mikhailova N."/>
            <person name="Saunders E."/>
            <person name="Kyrpides N."/>
            <person name="Mavromatis K."/>
            <person name="Ivanova N."/>
            <person name="Last F.I."/>
            <person name="Brettin T."/>
            <person name="Detter J.C."/>
            <person name="Han C."/>
            <person name="Larimer F."/>
            <person name="Land M."/>
            <person name="Hauser L."/>
            <person name="Markowitz V."/>
            <person name="Cheng J.-F."/>
            <person name="Hugenholtz P."/>
            <person name="Woyke T."/>
            <person name="Wu D."/>
            <person name="Spring S."/>
            <person name="Schroeder M."/>
            <person name="Brambilla E.-M."/>
            <person name="Klenk H.-P."/>
            <person name="Eisen J.A."/>
        </authorList>
    </citation>
    <scope>NUCLEOTIDE SEQUENCE [LARGE SCALE GENOMIC DNA]</scope>
    <source>
        <strain evidence="2">ATCC BAA-1197 / DSM 17291 / Cas60314</strain>
    </source>
</reference>
<dbReference type="STRING" id="580340.Tlie_1358"/>